<dbReference type="PANTHER" id="PTHR31313">
    <property type="entry name" value="TY1 ENHANCER ACTIVATOR"/>
    <property type="match status" value="1"/>
</dbReference>
<dbReference type="CDD" id="cd12148">
    <property type="entry name" value="fungal_TF_MHR"/>
    <property type="match status" value="1"/>
</dbReference>
<dbReference type="OrthoDB" id="2123952at2759"/>
<accession>A0A5C3MVT3</accession>
<feature type="region of interest" description="Disordered" evidence="7">
    <location>
        <begin position="57"/>
        <end position="79"/>
    </location>
</feature>
<evidence type="ECO:0000256" key="6">
    <source>
        <dbReference type="ARBA" id="ARBA00023242"/>
    </source>
</evidence>
<evidence type="ECO:0000256" key="3">
    <source>
        <dbReference type="ARBA" id="ARBA00023015"/>
    </source>
</evidence>
<evidence type="ECO:0000256" key="7">
    <source>
        <dbReference type="SAM" id="MobiDB-lite"/>
    </source>
</evidence>
<name>A0A5C3MVT3_9AGAM</name>
<keyword evidence="3" id="KW-0805">Transcription regulation</keyword>
<dbReference type="GO" id="GO:0008270">
    <property type="term" value="F:zinc ion binding"/>
    <property type="evidence" value="ECO:0007669"/>
    <property type="project" value="InterPro"/>
</dbReference>
<evidence type="ECO:0000256" key="4">
    <source>
        <dbReference type="ARBA" id="ARBA00023125"/>
    </source>
</evidence>
<proteinExistence type="predicted"/>
<reference evidence="9 10" key="1">
    <citation type="journal article" date="2019" name="Nat. Ecol. Evol.">
        <title>Megaphylogeny resolves global patterns of mushroom evolution.</title>
        <authorList>
            <person name="Varga T."/>
            <person name="Krizsan K."/>
            <person name="Foldi C."/>
            <person name="Dima B."/>
            <person name="Sanchez-Garcia M."/>
            <person name="Sanchez-Ramirez S."/>
            <person name="Szollosi G.J."/>
            <person name="Szarkandi J.G."/>
            <person name="Papp V."/>
            <person name="Albert L."/>
            <person name="Andreopoulos W."/>
            <person name="Angelini C."/>
            <person name="Antonin V."/>
            <person name="Barry K.W."/>
            <person name="Bougher N.L."/>
            <person name="Buchanan P."/>
            <person name="Buyck B."/>
            <person name="Bense V."/>
            <person name="Catcheside P."/>
            <person name="Chovatia M."/>
            <person name="Cooper J."/>
            <person name="Damon W."/>
            <person name="Desjardin D."/>
            <person name="Finy P."/>
            <person name="Geml J."/>
            <person name="Haridas S."/>
            <person name="Hughes K."/>
            <person name="Justo A."/>
            <person name="Karasinski D."/>
            <person name="Kautmanova I."/>
            <person name="Kiss B."/>
            <person name="Kocsube S."/>
            <person name="Kotiranta H."/>
            <person name="LaButti K.M."/>
            <person name="Lechner B.E."/>
            <person name="Liimatainen K."/>
            <person name="Lipzen A."/>
            <person name="Lukacs Z."/>
            <person name="Mihaltcheva S."/>
            <person name="Morgado L.N."/>
            <person name="Niskanen T."/>
            <person name="Noordeloos M.E."/>
            <person name="Ohm R.A."/>
            <person name="Ortiz-Santana B."/>
            <person name="Ovrebo C."/>
            <person name="Racz N."/>
            <person name="Riley R."/>
            <person name="Savchenko A."/>
            <person name="Shiryaev A."/>
            <person name="Soop K."/>
            <person name="Spirin V."/>
            <person name="Szebenyi C."/>
            <person name="Tomsovsky M."/>
            <person name="Tulloss R.E."/>
            <person name="Uehling J."/>
            <person name="Grigoriev I.V."/>
            <person name="Vagvolgyi C."/>
            <person name="Papp T."/>
            <person name="Martin F.M."/>
            <person name="Miettinen O."/>
            <person name="Hibbett D.S."/>
            <person name="Nagy L.G."/>
        </authorList>
    </citation>
    <scope>NUCLEOTIDE SEQUENCE [LARGE SCALE GENOMIC DNA]</scope>
    <source>
        <strain evidence="9 10">OMC1185</strain>
    </source>
</reference>
<dbReference type="PANTHER" id="PTHR31313:SF81">
    <property type="entry name" value="TY1 ENHANCER ACTIVATOR"/>
    <property type="match status" value="1"/>
</dbReference>
<keyword evidence="4" id="KW-0238">DNA-binding</keyword>
<keyword evidence="6" id="KW-0539">Nucleus</keyword>
<keyword evidence="2" id="KW-0862">Zinc</keyword>
<organism evidence="9 10">
    <name type="scientific">Heliocybe sulcata</name>
    <dbReference type="NCBI Taxonomy" id="5364"/>
    <lineage>
        <taxon>Eukaryota</taxon>
        <taxon>Fungi</taxon>
        <taxon>Dikarya</taxon>
        <taxon>Basidiomycota</taxon>
        <taxon>Agaricomycotina</taxon>
        <taxon>Agaricomycetes</taxon>
        <taxon>Gloeophyllales</taxon>
        <taxon>Gloeophyllaceae</taxon>
        <taxon>Heliocybe</taxon>
    </lineage>
</organism>
<keyword evidence="5" id="KW-0804">Transcription</keyword>
<feature type="non-terminal residue" evidence="9">
    <location>
        <position position="861"/>
    </location>
</feature>
<sequence>MSSSNRSAQNLVWMLEQDGLTRETLHQVNTGPFGAAARSASWSGDGMDLIYNYHGYTDRSGSERRPEKQYRASRETVSNETPVMSMKQIMLWEDRLSSILTAEPPQSASEFSSPSSAQFPMYMPSGIHTPLTLDMSQLHAMNISEEVGLTRGGGLGETTDGMGHISMDENQELRYHSNASGYPLLNSQARFDGRNEGGIWKFPMARAWPAAPKQSYSYPKEDDITPQMPPREEQERLIKAYFTYFHPSFPVIHKAEFLEQFRNSLTGSLPHADKPQPLSKLLLFSMLAVAGRYCASKEPPPPEGVMLEMGCDFAATARDMLTKIMHHSHPTTCQSLLILGVREFAIGSTEEGWLLTGMAIRMDKYVFSDSGKETRRAIWWCLCIADRHMSAFLGRPVSIHEADFEVSLPSSNQGDAGNLWQPLNGDPPASNFTPVPGHFDSCFIFSSSLAAIVADIISVMYPIKVKSPLLPETWNVMVNTLHQWYSSLPLGLQYSSSAALSNAPPHVVTLHVNYWYAMLMVHRALLPKMERSTTSVRAQLLTRDSMQNFEACHAAAIRLSDIVDCCREKGTLQYSSPFMHNYVLNAGIVHVLILSVGLKSEPAMRGLVQCLDALRALELFWPGAALASSLLRGIRLSLLGDSLPWSPSAPTSGPSNVGMPEAMRQHSGGGLYGLEGSAEDPSAVMYEHNPHWYESDLMGQTLAMGGDLGPLAYGPIADGPNLQYDFEYCHYPAQPQPDQSGGGTMSASGSDLGTPAAPPFSMHNLHQLPLWNAESIVGGVHAPPIPPMSGGGGTSRYSDHLGDPRCRQTRRCGTREMALGSWMNGSLGTVSRGNADPGLRHSMRMTRYPTGHRSSIHPLAY</sequence>
<keyword evidence="1" id="KW-0479">Metal-binding</keyword>
<dbReference type="STRING" id="5364.A0A5C3MVT3"/>
<dbReference type="SMART" id="SM00906">
    <property type="entry name" value="Fungal_trans"/>
    <property type="match status" value="1"/>
</dbReference>
<gene>
    <name evidence="9" type="ORF">OE88DRAFT_1728269</name>
</gene>
<dbReference type="AlphaFoldDB" id="A0A5C3MVT3"/>
<evidence type="ECO:0000256" key="5">
    <source>
        <dbReference type="ARBA" id="ARBA00023163"/>
    </source>
</evidence>
<dbReference type="Proteomes" id="UP000305948">
    <property type="component" value="Unassembled WGS sequence"/>
</dbReference>
<evidence type="ECO:0000256" key="2">
    <source>
        <dbReference type="ARBA" id="ARBA00022833"/>
    </source>
</evidence>
<keyword evidence="10" id="KW-1185">Reference proteome</keyword>
<dbReference type="InterPro" id="IPR051615">
    <property type="entry name" value="Transcr_Regulatory_Elem"/>
</dbReference>
<dbReference type="GO" id="GO:0006351">
    <property type="term" value="P:DNA-templated transcription"/>
    <property type="evidence" value="ECO:0007669"/>
    <property type="project" value="InterPro"/>
</dbReference>
<evidence type="ECO:0000313" key="10">
    <source>
        <dbReference type="Proteomes" id="UP000305948"/>
    </source>
</evidence>
<dbReference type="EMBL" id="ML213522">
    <property type="protein sequence ID" value="TFK47868.1"/>
    <property type="molecule type" value="Genomic_DNA"/>
</dbReference>
<dbReference type="GO" id="GO:0003677">
    <property type="term" value="F:DNA binding"/>
    <property type="evidence" value="ECO:0007669"/>
    <property type="project" value="UniProtKB-KW"/>
</dbReference>
<feature type="compositionally biased region" description="Basic and acidic residues" evidence="7">
    <location>
        <begin position="57"/>
        <end position="74"/>
    </location>
</feature>
<feature type="domain" description="Xylanolytic transcriptional activator regulatory" evidence="8">
    <location>
        <begin position="352"/>
        <end position="415"/>
    </location>
</feature>
<feature type="region of interest" description="Disordered" evidence="7">
    <location>
        <begin position="733"/>
        <end position="756"/>
    </location>
</feature>
<dbReference type="Pfam" id="PF04082">
    <property type="entry name" value="Fungal_trans"/>
    <property type="match status" value="1"/>
</dbReference>
<evidence type="ECO:0000313" key="9">
    <source>
        <dbReference type="EMBL" id="TFK47868.1"/>
    </source>
</evidence>
<protein>
    <recommendedName>
        <fullName evidence="8">Xylanolytic transcriptional activator regulatory domain-containing protein</fullName>
    </recommendedName>
</protein>
<evidence type="ECO:0000256" key="1">
    <source>
        <dbReference type="ARBA" id="ARBA00022723"/>
    </source>
</evidence>
<evidence type="ECO:0000259" key="8">
    <source>
        <dbReference type="SMART" id="SM00906"/>
    </source>
</evidence>
<dbReference type="InterPro" id="IPR007219">
    <property type="entry name" value="XnlR_reg_dom"/>
</dbReference>